<dbReference type="InterPro" id="IPR028985">
    <property type="entry name" value="Bacillus_phage_prot-like"/>
</dbReference>
<sequence length="194" mass="21743">MMHIEKALTTESISCPACGQINVMNIWGGKFPKVAWYKCSFCGSTPTRAEWLANHGSEHMTREEIIAKWAEMTPRERDAWVAEAVFGYSAKVNHDSRRVEWYARNPVNGGMTARPFEELPNYTTNIAVAWTVVDRMSSEGFPFVADNNHYEGKYSVGFYSDDVTLSDSGHKSTASEAICLAAIITKCERNVTTK</sequence>
<dbReference type="Proteomes" id="UP001493487">
    <property type="component" value="Unassembled WGS sequence"/>
</dbReference>
<organism evidence="2 3">
    <name type="scientific">Cohnella silvisoli</name>
    <dbReference type="NCBI Taxonomy" id="2873699"/>
    <lineage>
        <taxon>Bacteria</taxon>
        <taxon>Bacillati</taxon>
        <taxon>Bacillota</taxon>
        <taxon>Bacilli</taxon>
        <taxon>Bacillales</taxon>
        <taxon>Paenibacillaceae</taxon>
        <taxon>Cohnella</taxon>
    </lineage>
</organism>
<comment type="caution">
    <text evidence="2">The sequence shown here is derived from an EMBL/GenBank/DDBJ whole genome shotgun (WGS) entry which is preliminary data.</text>
</comment>
<reference evidence="2 3" key="1">
    <citation type="journal article" date="2023" name="Genome Announc.">
        <title>Pan-Genome Analyses of the Genus Cohnella and Proposal of the Novel Species Cohnella silvisoli sp. nov., Isolated from Forest Soil.</title>
        <authorList>
            <person name="Wang C."/>
            <person name="Mao L."/>
            <person name="Bao G."/>
            <person name="Zhu H."/>
        </authorList>
    </citation>
    <scope>NUCLEOTIDE SEQUENCE [LARGE SCALE GENOMIC DNA]</scope>
    <source>
        <strain evidence="2 3">NL03-T5-1</strain>
    </source>
</reference>
<dbReference type="RefSeq" id="WP_232187356.1">
    <property type="nucleotide sequence ID" value="NZ_JAIOAP010000012.1"/>
</dbReference>
<keyword evidence="3" id="KW-1185">Reference proteome</keyword>
<dbReference type="EMBL" id="JASKHM010000014">
    <property type="protein sequence ID" value="MEQ4485210.1"/>
    <property type="molecule type" value="Genomic_DNA"/>
</dbReference>
<feature type="domain" description="Phage ABA sandwich" evidence="1">
    <location>
        <begin position="79"/>
        <end position="183"/>
    </location>
</feature>
<dbReference type="InterPro" id="IPR041270">
    <property type="entry name" value="Phage_ABA_S"/>
</dbReference>
<proteinExistence type="predicted"/>
<gene>
    <name evidence="2" type="ORF">QJS35_22745</name>
</gene>
<evidence type="ECO:0000313" key="2">
    <source>
        <dbReference type="EMBL" id="MEQ4485210.1"/>
    </source>
</evidence>
<accession>A0ABV1KYS1</accession>
<protein>
    <recommendedName>
        <fullName evidence="1">Phage ABA sandwich domain-containing protein</fullName>
    </recommendedName>
</protein>
<dbReference type="Gene3D" id="3.30.2120.10">
    <property type="entry name" value="Bacillus phage protein-like"/>
    <property type="match status" value="1"/>
</dbReference>
<dbReference type="Pfam" id="PF18066">
    <property type="entry name" value="Phage_ABA_S"/>
    <property type="match status" value="1"/>
</dbReference>
<evidence type="ECO:0000259" key="1">
    <source>
        <dbReference type="Pfam" id="PF18066"/>
    </source>
</evidence>
<name>A0ABV1KYS1_9BACL</name>
<evidence type="ECO:0000313" key="3">
    <source>
        <dbReference type="Proteomes" id="UP001493487"/>
    </source>
</evidence>